<dbReference type="Gene3D" id="3.20.20.80">
    <property type="entry name" value="Glycosidases"/>
    <property type="match status" value="1"/>
</dbReference>
<dbReference type="AlphaFoldDB" id="A0A9N9PDG1"/>
<dbReference type="GO" id="GO:0030203">
    <property type="term" value="P:glycosaminoglycan metabolic process"/>
    <property type="evidence" value="ECO:0007669"/>
    <property type="project" value="TreeGrafter"/>
</dbReference>
<evidence type="ECO:0000313" key="2">
    <source>
        <dbReference type="Proteomes" id="UP000789396"/>
    </source>
</evidence>
<protein>
    <submittedName>
        <fullName evidence="1">4995_t:CDS:1</fullName>
    </submittedName>
</protein>
<dbReference type="Proteomes" id="UP000789396">
    <property type="component" value="Unassembled WGS sequence"/>
</dbReference>
<dbReference type="GO" id="GO:0004563">
    <property type="term" value="F:beta-N-acetylhexosaminidase activity"/>
    <property type="evidence" value="ECO:0007669"/>
    <property type="project" value="InterPro"/>
</dbReference>
<organism evidence="1 2">
    <name type="scientific">Racocetra fulgida</name>
    <dbReference type="NCBI Taxonomy" id="60492"/>
    <lineage>
        <taxon>Eukaryota</taxon>
        <taxon>Fungi</taxon>
        <taxon>Fungi incertae sedis</taxon>
        <taxon>Mucoromycota</taxon>
        <taxon>Glomeromycotina</taxon>
        <taxon>Glomeromycetes</taxon>
        <taxon>Diversisporales</taxon>
        <taxon>Gigasporaceae</taxon>
        <taxon>Racocetra</taxon>
    </lineage>
</organism>
<comment type="caution">
    <text evidence="1">The sequence shown here is derived from an EMBL/GenBank/DDBJ whole genome shotgun (WGS) entry which is preliminary data.</text>
</comment>
<dbReference type="SUPFAM" id="SSF51445">
    <property type="entry name" value="(Trans)glycosidases"/>
    <property type="match status" value="1"/>
</dbReference>
<reference evidence="1" key="1">
    <citation type="submission" date="2021-06" db="EMBL/GenBank/DDBJ databases">
        <authorList>
            <person name="Kallberg Y."/>
            <person name="Tangrot J."/>
            <person name="Rosling A."/>
        </authorList>
    </citation>
    <scope>NUCLEOTIDE SEQUENCE</scope>
    <source>
        <strain evidence="1">IN212</strain>
    </source>
</reference>
<dbReference type="InterPro" id="IPR017853">
    <property type="entry name" value="GH"/>
</dbReference>
<dbReference type="InterPro" id="IPR025705">
    <property type="entry name" value="Beta_hexosaminidase_sua/sub"/>
</dbReference>
<dbReference type="OrthoDB" id="428480at2759"/>
<accession>A0A9N9PDG1</accession>
<proteinExistence type="predicted"/>
<dbReference type="EMBL" id="CAJVPZ010083382">
    <property type="protein sequence ID" value="CAG8809919.1"/>
    <property type="molecule type" value="Genomic_DNA"/>
</dbReference>
<gene>
    <name evidence="1" type="ORF">RFULGI_LOCUS18644</name>
</gene>
<dbReference type="GO" id="GO:0005975">
    <property type="term" value="P:carbohydrate metabolic process"/>
    <property type="evidence" value="ECO:0007669"/>
    <property type="project" value="InterPro"/>
</dbReference>
<dbReference type="PANTHER" id="PTHR22600:SF26">
    <property type="entry name" value="BETA-N-ACETYLHEXOSAMINIDASE"/>
    <property type="match status" value="1"/>
</dbReference>
<feature type="non-terminal residue" evidence="1">
    <location>
        <position position="1"/>
    </location>
</feature>
<dbReference type="GO" id="GO:0016020">
    <property type="term" value="C:membrane"/>
    <property type="evidence" value="ECO:0007669"/>
    <property type="project" value="TreeGrafter"/>
</dbReference>
<keyword evidence="2" id="KW-1185">Reference proteome</keyword>
<name>A0A9N9PDG1_9GLOM</name>
<dbReference type="PANTHER" id="PTHR22600">
    <property type="entry name" value="BETA-HEXOSAMINIDASE"/>
    <property type="match status" value="1"/>
</dbReference>
<sequence length="74" mass="8718">QSDPTNYEQQLWPRSSAAAEVLWSGPVDIEGNRRVPDKYALERLNDWRFRMVKRGVRAEPLQPLWCVRTGRCNF</sequence>
<evidence type="ECO:0000313" key="1">
    <source>
        <dbReference type="EMBL" id="CAG8809919.1"/>
    </source>
</evidence>